<evidence type="ECO:0000313" key="3">
    <source>
        <dbReference type="EMBL" id="ETO35410.1"/>
    </source>
</evidence>
<gene>
    <name evidence="3" type="ORF">RFI_01653</name>
</gene>
<feature type="transmembrane region" description="Helical" evidence="2">
    <location>
        <begin position="248"/>
        <end position="270"/>
    </location>
</feature>
<protein>
    <submittedName>
        <fullName evidence="3">Uncharacterized protein</fullName>
    </submittedName>
</protein>
<sequence>KKKKKKKKKKKGGVVVFKRSSYQIERIKVLLFYGILGIVAVITCGLGFWVGLTSTCAYEIRAIDFDPMEGKTYYNCLVRRIPFLLLAASGAVVTFCLNSVVAFMYVSRMIKIVRKVHEGLEHKQGDQQAQLRLQLQQPHRTQLEAPTPTADTTVPTHPVTVSQDNTDIELQSTSEAIGSSDAVISNTNNTGNTEVRSSAMFVPRRSTRDIVHVRKATFIAVTSIASTMLSLLIIAINKEGTFIVQIDTLLNGLLIYSVFSFGNHIYLALFHFCGARPSLKHSAGSRSVTTPTGSKSGSGGAE</sequence>
<keyword evidence="2" id="KW-1133">Transmembrane helix</keyword>
<proteinExistence type="predicted"/>
<name>X6PA62_RETFI</name>
<keyword evidence="2" id="KW-0812">Transmembrane</keyword>
<accession>X6PA62</accession>
<dbReference type="EMBL" id="ASPP01001633">
    <property type="protein sequence ID" value="ETO35410.1"/>
    <property type="molecule type" value="Genomic_DNA"/>
</dbReference>
<feature type="transmembrane region" description="Helical" evidence="2">
    <location>
        <begin position="29"/>
        <end position="52"/>
    </location>
</feature>
<reference evidence="3 4" key="1">
    <citation type="journal article" date="2013" name="Curr. Biol.">
        <title>The Genome of the Foraminiferan Reticulomyxa filosa.</title>
        <authorList>
            <person name="Glockner G."/>
            <person name="Hulsmann N."/>
            <person name="Schleicher M."/>
            <person name="Noegel A.A."/>
            <person name="Eichinger L."/>
            <person name="Gallinger C."/>
            <person name="Pawlowski J."/>
            <person name="Sierra R."/>
            <person name="Euteneuer U."/>
            <person name="Pillet L."/>
            <person name="Moustafa A."/>
            <person name="Platzer M."/>
            <person name="Groth M."/>
            <person name="Szafranski K."/>
            <person name="Schliwa M."/>
        </authorList>
    </citation>
    <scope>NUCLEOTIDE SEQUENCE [LARGE SCALE GENOMIC DNA]</scope>
</reference>
<dbReference type="AlphaFoldDB" id="X6PA62"/>
<comment type="caution">
    <text evidence="3">The sequence shown here is derived from an EMBL/GenBank/DDBJ whole genome shotgun (WGS) entry which is preliminary data.</text>
</comment>
<feature type="region of interest" description="Disordered" evidence="1">
    <location>
        <begin position="281"/>
        <end position="302"/>
    </location>
</feature>
<feature type="non-terminal residue" evidence="3">
    <location>
        <position position="1"/>
    </location>
</feature>
<organism evidence="3 4">
    <name type="scientific">Reticulomyxa filosa</name>
    <dbReference type="NCBI Taxonomy" id="46433"/>
    <lineage>
        <taxon>Eukaryota</taxon>
        <taxon>Sar</taxon>
        <taxon>Rhizaria</taxon>
        <taxon>Retaria</taxon>
        <taxon>Foraminifera</taxon>
        <taxon>Monothalamids</taxon>
        <taxon>Reticulomyxidae</taxon>
        <taxon>Reticulomyxa</taxon>
    </lineage>
</organism>
<keyword evidence="2" id="KW-0472">Membrane</keyword>
<evidence type="ECO:0000313" key="4">
    <source>
        <dbReference type="Proteomes" id="UP000023152"/>
    </source>
</evidence>
<feature type="transmembrane region" description="Helical" evidence="2">
    <location>
        <begin position="83"/>
        <end position="106"/>
    </location>
</feature>
<evidence type="ECO:0000256" key="1">
    <source>
        <dbReference type="SAM" id="MobiDB-lite"/>
    </source>
</evidence>
<keyword evidence="4" id="KW-1185">Reference proteome</keyword>
<dbReference type="Proteomes" id="UP000023152">
    <property type="component" value="Unassembled WGS sequence"/>
</dbReference>
<evidence type="ECO:0000256" key="2">
    <source>
        <dbReference type="SAM" id="Phobius"/>
    </source>
</evidence>
<feature type="transmembrane region" description="Helical" evidence="2">
    <location>
        <begin position="216"/>
        <end position="236"/>
    </location>
</feature>